<evidence type="ECO:0000313" key="3">
    <source>
        <dbReference type="EMBL" id="KTW25964.1"/>
    </source>
</evidence>
<reference evidence="4" key="1">
    <citation type="journal article" date="2016" name="Nat. Commun.">
        <title>Genome analysis of three Pneumocystis species reveals adaptation mechanisms to life exclusively in mammalian hosts.</title>
        <authorList>
            <person name="Ma L."/>
            <person name="Chen Z."/>
            <person name="Huang D.W."/>
            <person name="Kutty G."/>
            <person name="Ishihara M."/>
            <person name="Wang H."/>
            <person name="Abouelleil A."/>
            <person name="Bishop L."/>
            <person name="Davey E."/>
            <person name="Deng R."/>
            <person name="Deng X."/>
            <person name="Fan L."/>
            <person name="Fantoni G."/>
            <person name="Fitzgerald M."/>
            <person name="Gogineni E."/>
            <person name="Goldberg J.M."/>
            <person name="Handley G."/>
            <person name="Hu X."/>
            <person name="Huber C."/>
            <person name="Jiao X."/>
            <person name="Jones K."/>
            <person name="Levin J.Z."/>
            <person name="Liu Y."/>
            <person name="Macdonald P."/>
            <person name="Melnikov A."/>
            <person name="Raley C."/>
            <person name="Sassi M."/>
            <person name="Sherman B.T."/>
            <person name="Song X."/>
            <person name="Sykes S."/>
            <person name="Tran B."/>
            <person name="Walsh L."/>
            <person name="Xia Y."/>
            <person name="Yang J."/>
            <person name="Young S."/>
            <person name="Zeng Q."/>
            <person name="Zheng X."/>
            <person name="Stephens R."/>
            <person name="Nusbaum C."/>
            <person name="Birren B.W."/>
            <person name="Azadi P."/>
            <person name="Lempicki R.A."/>
            <person name="Cuomo C.A."/>
            <person name="Kovacs J.A."/>
        </authorList>
    </citation>
    <scope>NUCLEOTIDE SEQUENCE [LARGE SCALE GENOMIC DNA]</scope>
    <source>
        <strain evidence="4">B80</strain>
    </source>
</reference>
<evidence type="ECO:0000313" key="4">
    <source>
        <dbReference type="Proteomes" id="UP000054454"/>
    </source>
</evidence>
<dbReference type="GO" id="GO:0031072">
    <property type="term" value="F:heat shock protein binding"/>
    <property type="evidence" value="ECO:0007669"/>
    <property type="project" value="TreeGrafter"/>
</dbReference>
<dbReference type="InterPro" id="IPR056453">
    <property type="entry name" value="HTH_DNAJC9"/>
</dbReference>
<dbReference type="GO" id="GO:0005634">
    <property type="term" value="C:nucleus"/>
    <property type="evidence" value="ECO:0007669"/>
    <property type="project" value="TreeGrafter"/>
</dbReference>
<dbReference type="InterPro" id="IPR001623">
    <property type="entry name" value="DnaJ_domain"/>
</dbReference>
<dbReference type="Pfam" id="PF00226">
    <property type="entry name" value="DnaJ"/>
    <property type="match status" value="1"/>
</dbReference>
<keyword evidence="4" id="KW-1185">Reference proteome</keyword>
<dbReference type="AlphaFoldDB" id="A0A0W4ZC60"/>
<evidence type="ECO:0000256" key="1">
    <source>
        <dbReference type="SAM" id="MobiDB-lite"/>
    </source>
</evidence>
<dbReference type="InterPro" id="IPR052594">
    <property type="entry name" value="J_domain-containing_protein"/>
</dbReference>
<evidence type="ECO:0000259" key="2">
    <source>
        <dbReference type="PROSITE" id="PS50076"/>
    </source>
</evidence>
<comment type="caution">
    <text evidence="3">The sequence shown here is derived from an EMBL/GenBank/DDBJ whole genome shotgun (WGS) entry which is preliminary data.</text>
</comment>
<dbReference type="SUPFAM" id="SSF46565">
    <property type="entry name" value="Chaperone J-domain"/>
    <property type="match status" value="1"/>
</dbReference>
<dbReference type="SMART" id="SM00271">
    <property type="entry name" value="DnaJ"/>
    <property type="match status" value="1"/>
</dbReference>
<dbReference type="FunFam" id="1.10.287.110:FF:000110">
    <property type="entry name" value="DnaJ domain protein (AFU_orthologue AFUA_2G13210)"/>
    <property type="match status" value="1"/>
</dbReference>
<dbReference type="VEuPathDB" id="FungiDB:T552_03238"/>
<proteinExistence type="predicted"/>
<dbReference type="InterPro" id="IPR036869">
    <property type="entry name" value="J_dom_sf"/>
</dbReference>
<feature type="region of interest" description="Disordered" evidence="1">
    <location>
        <begin position="185"/>
        <end position="211"/>
    </location>
</feature>
<dbReference type="OrthoDB" id="110024at2759"/>
<dbReference type="PROSITE" id="PS50076">
    <property type="entry name" value="DNAJ_2"/>
    <property type="match status" value="1"/>
</dbReference>
<organism evidence="3 4">
    <name type="scientific">Pneumocystis carinii (strain B80)</name>
    <name type="common">Rat pneumocystis pneumonia agent</name>
    <name type="synonym">Pneumocystis carinii f. sp. carinii</name>
    <dbReference type="NCBI Taxonomy" id="1408658"/>
    <lineage>
        <taxon>Eukaryota</taxon>
        <taxon>Fungi</taxon>
        <taxon>Dikarya</taxon>
        <taxon>Ascomycota</taxon>
        <taxon>Taphrinomycotina</taxon>
        <taxon>Pneumocystomycetes</taxon>
        <taxon>Pneumocystaceae</taxon>
        <taxon>Pneumocystis</taxon>
    </lineage>
</organism>
<dbReference type="Proteomes" id="UP000054454">
    <property type="component" value="Unassembled WGS sequence"/>
</dbReference>
<dbReference type="PRINTS" id="PR00625">
    <property type="entry name" value="JDOMAIN"/>
</dbReference>
<feature type="domain" description="J" evidence="2">
    <location>
        <begin position="20"/>
        <end position="87"/>
    </location>
</feature>
<protein>
    <recommendedName>
        <fullName evidence="2">J domain-containing protein</fullName>
    </recommendedName>
</protein>
<dbReference type="GeneID" id="28937951"/>
<accession>A0A0W4ZC60</accession>
<dbReference type="Pfam" id="PF23302">
    <property type="entry name" value="HTH_DNAJC9"/>
    <property type="match status" value="1"/>
</dbReference>
<dbReference type="RefSeq" id="XP_018224544.1">
    <property type="nucleotide sequence ID" value="XM_018371748.1"/>
</dbReference>
<gene>
    <name evidence="3" type="ORF">T552_03238</name>
</gene>
<dbReference type="GO" id="GO:0042393">
    <property type="term" value="F:histone binding"/>
    <property type="evidence" value="ECO:0007669"/>
    <property type="project" value="EnsemblFungi"/>
</dbReference>
<dbReference type="PANTHER" id="PTHR44144">
    <property type="entry name" value="DNAJ HOMOLOG SUBFAMILY C MEMBER 9"/>
    <property type="match status" value="1"/>
</dbReference>
<dbReference type="PANTHER" id="PTHR44144:SF1">
    <property type="entry name" value="DNAJ HOMOLOG SUBFAMILY C MEMBER 9"/>
    <property type="match status" value="1"/>
</dbReference>
<dbReference type="Gene3D" id="1.10.287.110">
    <property type="entry name" value="DnaJ domain"/>
    <property type="match status" value="1"/>
</dbReference>
<sequence>MTKKKGSLDEKLTGEFSEIDLYSILKVDKNATETEIRSAYRKQALLNHPDKRPESEREKAHAEFERIAFAYGILSDEKRRKIYDTTGKTNEVISDIDWTEWIKELYNSSINGETLEEFKKSYQGMFYCSEEERQDLYQAYEQFKGSMTEIFSHVLCSNVLSDEERFRAMIDEGIKNKELKKYKNYTQETSSQRRRRRKNAEKEAEEAEELTKELGLDKTLKKIKTEDDLQALIKQRQSTRMETLINNLEAKYGSSKKKTLKKN</sequence>
<dbReference type="GO" id="GO:0005737">
    <property type="term" value="C:cytoplasm"/>
    <property type="evidence" value="ECO:0007669"/>
    <property type="project" value="TreeGrafter"/>
</dbReference>
<dbReference type="EMBL" id="LFVZ01000015">
    <property type="protein sequence ID" value="KTW25964.1"/>
    <property type="molecule type" value="Genomic_DNA"/>
</dbReference>
<name>A0A0W4ZC60_PNEC8</name>
<dbReference type="CDD" id="cd06257">
    <property type="entry name" value="DnaJ"/>
    <property type="match status" value="1"/>
</dbReference>